<feature type="transmembrane region" description="Helical" evidence="1">
    <location>
        <begin position="131"/>
        <end position="151"/>
    </location>
</feature>
<dbReference type="EMBL" id="BFBR01000007">
    <property type="protein sequence ID" value="GBF58717.1"/>
    <property type="molecule type" value="Genomic_DNA"/>
</dbReference>
<dbReference type="Pfam" id="PF05982">
    <property type="entry name" value="Sbt_1"/>
    <property type="match status" value="1"/>
</dbReference>
<organism evidence="2 3">
    <name type="scientific">Candidatus Phycosocius bacilliformis</name>
    <dbReference type="NCBI Taxonomy" id="1445552"/>
    <lineage>
        <taxon>Bacteria</taxon>
        <taxon>Pseudomonadati</taxon>
        <taxon>Pseudomonadota</taxon>
        <taxon>Alphaproteobacteria</taxon>
        <taxon>Caulobacterales</taxon>
        <taxon>Caulobacterales incertae sedis</taxon>
        <taxon>Candidatus Phycosocius</taxon>
    </lineage>
</organism>
<evidence type="ECO:0000313" key="2">
    <source>
        <dbReference type="EMBL" id="GBF58717.1"/>
    </source>
</evidence>
<feature type="transmembrane region" description="Helical" evidence="1">
    <location>
        <begin position="233"/>
        <end position="256"/>
    </location>
</feature>
<feature type="transmembrane region" description="Helical" evidence="1">
    <location>
        <begin position="98"/>
        <end position="119"/>
    </location>
</feature>
<comment type="caution">
    <text evidence="2">The sequence shown here is derived from an EMBL/GenBank/DDBJ whole genome shotgun (WGS) entry which is preliminary data.</text>
</comment>
<feature type="transmembrane region" description="Helical" evidence="1">
    <location>
        <begin position="201"/>
        <end position="221"/>
    </location>
</feature>
<reference evidence="2 3" key="1">
    <citation type="journal article" date="2018" name="Genome Announc.">
        <title>Draft Genome Sequence of "Candidatus Phycosocius bacilliformis," an Alphaproteobacterial Ectosymbiont of the Hydrocarbon-Producing Green Alga Botryococcus braunii.</title>
        <authorList>
            <person name="Tanabe Y."/>
            <person name="Yamaguchi H."/>
            <person name="Watanabe M.M."/>
        </authorList>
    </citation>
    <scope>NUCLEOTIDE SEQUENCE [LARGE SCALE GENOMIC DNA]</scope>
    <source>
        <strain evidence="2 3">BOTRYCO-2</strain>
    </source>
</reference>
<evidence type="ECO:0008006" key="4">
    <source>
        <dbReference type="Google" id="ProtNLM"/>
    </source>
</evidence>
<gene>
    <name evidence="2" type="ORF">PbB2_02405</name>
</gene>
<dbReference type="PANTHER" id="PTHR40400">
    <property type="entry name" value="SLR1512 PROTEIN"/>
    <property type="match status" value="1"/>
</dbReference>
<feature type="transmembrane region" description="Helical" evidence="1">
    <location>
        <begin position="292"/>
        <end position="315"/>
    </location>
</feature>
<dbReference type="InterPro" id="IPR010293">
    <property type="entry name" value="Sbt_1"/>
</dbReference>
<keyword evidence="1" id="KW-0472">Membrane</keyword>
<name>A0A2P2ECB9_9PROT</name>
<protein>
    <recommendedName>
        <fullName evidence="4">Na+-dependent bicarbonate transporter superfamily protein</fullName>
    </recommendedName>
</protein>
<evidence type="ECO:0000256" key="1">
    <source>
        <dbReference type="SAM" id="Phobius"/>
    </source>
</evidence>
<keyword evidence="3" id="KW-1185">Reference proteome</keyword>
<evidence type="ECO:0000313" key="3">
    <source>
        <dbReference type="Proteomes" id="UP000245086"/>
    </source>
</evidence>
<dbReference type="AlphaFoldDB" id="A0A2P2ECB9"/>
<dbReference type="PANTHER" id="PTHR40400:SF1">
    <property type="entry name" value="SLR1512 PROTEIN"/>
    <property type="match status" value="1"/>
</dbReference>
<dbReference type="OrthoDB" id="345121at2"/>
<feature type="transmembrane region" description="Helical" evidence="1">
    <location>
        <begin position="171"/>
        <end position="189"/>
    </location>
</feature>
<dbReference type="RefSeq" id="WP_108985572.1">
    <property type="nucleotide sequence ID" value="NZ_BFBR01000007.1"/>
</dbReference>
<feature type="transmembrane region" description="Helical" evidence="1">
    <location>
        <begin position="65"/>
        <end position="86"/>
    </location>
</feature>
<keyword evidence="1" id="KW-1133">Transmembrane helix</keyword>
<feature type="transmembrane region" description="Helical" evidence="1">
    <location>
        <begin position="36"/>
        <end position="53"/>
    </location>
</feature>
<sequence length="327" mass="34414">MPLDTLLENLISPITLAFLLGMIATLIKSDLEIPEPVIKIFAIFLLFSIGLQGGQELAGVVFADIANGLAVITALIFLLPLLAFLVAKFVLRLDTANAAGVAALYGSVSSVTFVVSRTYAESKGTPMDGYVTGLVALMELAILVALFYGRFTMSRSNGETGKLTEILMETLRGRGLVLLGGGLVIGGLIGEKNFTKIEPFFVDLFRGVLVLFLLEMGMTAARHLKEFAKVGPAMAVFGILMPMVHGGLATGLATWAGLPLGSAFVIGAVAASASYIDAPAAVRATFPTANPAIYLTSSLGITFPFMLIIGVPTVYQMALFWQGVLGS</sequence>
<feature type="transmembrane region" description="Helical" evidence="1">
    <location>
        <begin position="6"/>
        <end position="27"/>
    </location>
</feature>
<accession>A0A2P2ECB9</accession>
<dbReference type="Proteomes" id="UP000245086">
    <property type="component" value="Unassembled WGS sequence"/>
</dbReference>
<feature type="transmembrane region" description="Helical" evidence="1">
    <location>
        <begin position="262"/>
        <end position="280"/>
    </location>
</feature>
<keyword evidence="1" id="KW-0812">Transmembrane</keyword>
<proteinExistence type="predicted"/>